<dbReference type="PROSITE" id="PS51294">
    <property type="entry name" value="HTH_MYB"/>
    <property type="match status" value="2"/>
</dbReference>
<dbReference type="SUPFAM" id="SSF46689">
    <property type="entry name" value="Homeodomain-like"/>
    <property type="match status" value="1"/>
</dbReference>
<dbReference type="InterPro" id="IPR009057">
    <property type="entry name" value="Homeodomain-like_sf"/>
</dbReference>
<feature type="domain" description="Myb-like" evidence="9">
    <location>
        <begin position="61"/>
        <end position="111"/>
    </location>
</feature>
<evidence type="ECO:0000256" key="3">
    <source>
        <dbReference type="ARBA" id="ARBA00023015"/>
    </source>
</evidence>
<dbReference type="GO" id="GO:0000976">
    <property type="term" value="F:transcription cis-regulatory region binding"/>
    <property type="evidence" value="ECO:0007669"/>
    <property type="project" value="UniProtKB-ARBA"/>
</dbReference>
<sequence length="235" mass="26624">MRKPCCEKQDTNKGAWSKQEDQKLIDYIRKHGEGCWRTLPQAAGLLRCGKSCRLRWINYLRPDLKRGNFAEDEEDLIIKLHALLGNRWSLIAGRLPGRTDNEVKNYWNSHLRRKLINMGIDPNNHRLSNSRPRLQPPNVTSSCATLSDQMKCPPHDHDQQPPKSRGENDQVSDAGSCFEEDSSGMAVDLNLDLTVSIPFTSLANAEEEQKHIACNSSTELDFSTTTPTPALLLFR</sequence>
<keyword evidence="12" id="KW-1185">Reference proteome</keyword>
<gene>
    <name evidence="11" type="ORF">FH972_008598</name>
</gene>
<proteinExistence type="predicted"/>
<dbReference type="PANTHER" id="PTHR47999">
    <property type="entry name" value="TRANSCRIPTION FACTOR MYB8-RELATED-RELATED"/>
    <property type="match status" value="1"/>
</dbReference>
<dbReference type="PANTHER" id="PTHR47999:SF98">
    <property type="entry name" value="MYB TRANSCRIPTION FACTOR"/>
    <property type="match status" value="1"/>
</dbReference>
<dbReference type="GO" id="GO:0051707">
    <property type="term" value="P:response to other organism"/>
    <property type="evidence" value="ECO:0007669"/>
    <property type="project" value="UniProtKB-ARBA"/>
</dbReference>
<reference evidence="11 12" key="1">
    <citation type="submission" date="2019-06" db="EMBL/GenBank/DDBJ databases">
        <title>A chromosomal-level reference genome of Carpinus fangiana (Coryloideae, Betulaceae).</title>
        <authorList>
            <person name="Yang X."/>
            <person name="Wang Z."/>
            <person name="Zhang L."/>
            <person name="Hao G."/>
            <person name="Liu J."/>
            <person name="Yang Y."/>
        </authorList>
    </citation>
    <scope>NUCLEOTIDE SEQUENCE [LARGE SCALE GENOMIC DNA]</scope>
    <source>
        <strain evidence="11">Cfa_2016G</strain>
        <tissue evidence="11">Leaf</tissue>
    </source>
</reference>
<dbReference type="FunFam" id="1.10.10.60:FF:000394">
    <property type="entry name" value="MYB transcription factor"/>
    <property type="match status" value="1"/>
</dbReference>
<organism evidence="11 12">
    <name type="scientific">Carpinus fangiana</name>
    <dbReference type="NCBI Taxonomy" id="176857"/>
    <lineage>
        <taxon>Eukaryota</taxon>
        <taxon>Viridiplantae</taxon>
        <taxon>Streptophyta</taxon>
        <taxon>Embryophyta</taxon>
        <taxon>Tracheophyta</taxon>
        <taxon>Spermatophyta</taxon>
        <taxon>Magnoliopsida</taxon>
        <taxon>eudicotyledons</taxon>
        <taxon>Gunneridae</taxon>
        <taxon>Pentapetalae</taxon>
        <taxon>rosids</taxon>
        <taxon>fabids</taxon>
        <taxon>Fagales</taxon>
        <taxon>Betulaceae</taxon>
        <taxon>Carpinus</taxon>
    </lineage>
</organism>
<evidence type="ECO:0000313" key="11">
    <source>
        <dbReference type="EMBL" id="KAE8022829.1"/>
    </source>
</evidence>
<evidence type="ECO:0000313" key="12">
    <source>
        <dbReference type="Proteomes" id="UP000327013"/>
    </source>
</evidence>
<dbReference type="FunFam" id="1.10.10.60:FF:000001">
    <property type="entry name" value="MYB-related transcription factor"/>
    <property type="match status" value="1"/>
</dbReference>
<feature type="domain" description="HTH myb-type" evidence="10">
    <location>
        <begin position="61"/>
        <end position="115"/>
    </location>
</feature>
<keyword evidence="6" id="KW-0539">Nucleus</keyword>
<dbReference type="EMBL" id="CM017323">
    <property type="protein sequence ID" value="KAE8022829.1"/>
    <property type="molecule type" value="Genomic_DNA"/>
</dbReference>
<evidence type="ECO:0000256" key="2">
    <source>
        <dbReference type="ARBA" id="ARBA00022737"/>
    </source>
</evidence>
<feature type="domain" description="HTH myb-type" evidence="10">
    <location>
        <begin position="8"/>
        <end position="60"/>
    </location>
</feature>
<feature type="domain" description="Myb-like" evidence="9">
    <location>
        <begin position="8"/>
        <end position="60"/>
    </location>
</feature>
<feature type="compositionally biased region" description="Basic and acidic residues" evidence="8">
    <location>
        <begin position="153"/>
        <end position="168"/>
    </location>
</feature>
<dbReference type="PROSITE" id="PS50090">
    <property type="entry name" value="MYB_LIKE"/>
    <property type="match status" value="2"/>
</dbReference>
<dbReference type="Gene3D" id="1.10.10.60">
    <property type="entry name" value="Homeodomain-like"/>
    <property type="match status" value="2"/>
</dbReference>
<evidence type="ECO:0000256" key="6">
    <source>
        <dbReference type="ARBA" id="ARBA00023242"/>
    </source>
</evidence>
<dbReference type="Pfam" id="PF00249">
    <property type="entry name" value="Myb_DNA-binding"/>
    <property type="match status" value="2"/>
</dbReference>
<dbReference type="AlphaFoldDB" id="A0A5N6QZ91"/>
<dbReference type="InterPro" id="IPR015495">
    <property type="entry name" value="Myb_TF_plants"/>
</dbReference>
<feature type="compositionally biased region" description="Polar residues" evidence="8">
    <location>
        <begin position="125"/>
        <end position="148"/>
    </location>
</feature>
<name>A0A5N6QZ91_9ROSI</name>
<dbReference type="InterPro" id="IPR001005">
    <property type="entry name" value="SANT/Myb"/>
</dbReference>
<comment type="subcellular location">
    <subcellularLocation>
        <location evidence="1">Nucleus</location>
    </subcellularLocation>
</comment>
<evidence type="ECO:0000259" key="9">
    <source>
        <dbReference type="PROSITE" id="PS50090"/>
    </source>
</evidence>
<keyword evidence="3" id="KW-0805">Transcription regulation</keyword>
<keyword evidence="2" id="KW-0677">Repeat</keyword>
<protein>
    <submittedName>
        <fullName evidence="11">Uncharacterized protein</fullName>
    </submittedName>
</protein>
<dbReference type="InterPro" id="IPR017930">
    <property type="entry name" value="Myb_dom"/>
</dbReference>
<evidence type="ECO:0000259" key="10">
    <source>
        <dbReference type="PROSITE" id="PS51294"/>
    </source>
</evidence>
<evidence type="ECO:0000256" key="7">
    <source>
        <dbReference type="ARBA" id="ARBA00062314"/>
    </source>
</evidence>
<dbReference type="SMART" id="SM00717">
    <property type="entry name" value="SANT"/>
    <property type="match status" value="2"/>
</dbReference>
<dbReference type="Proteomes" id="UP000327013">
    <property type="component" value="Chromosome 3"/>
</dbReference>
<keyword evidence="5" id="KW-0804">Transcription</keyword>
<feature type="region of interest" description="Disordered" evidence="8">
    <location>
        <begin position="121"/>
        <end position="179"/>
    </location>
</feature>
<evidence type="ECO:0000256" key="5">
    <source>
        <dbReference type="ARBA" id="ARBA00023163"/>
    </source>
</evidence>
<keyword evidence="4" id="KW-0238">DNA-binding</keyword>
<dbReference type="CDD" id="cd00167">
    <property type="entry name" value="SANT"/>
    <property type="match status" value="2"/>
</dbReference>
<dbReference type="GO" id="GO:0080090">
    <property type="term" value="P:regulation of primary metabolic process"/>
    <property type="evidence" value="ECO:0007669"/>
    <property type="project" value="UniProtKB-ARBA"/>
</dbReference>
<comment type="subunit">
    <text evidence="7">Can form complexes with MYC2, MYC3 or MYC4.</text>
</comment>
<evidence type="ECO:0000256" key="8">
    <source>
        <dbReference type="SAM" id="MobiDB-lite"/>
    </source>
</evidence>
<evidence type="ECO:0000256" key="1">
    <source>
        <dbReference type="ARBA" id="ARBA00004123"/>
    </source>
</evidence>
<evidence type="ECO:0000256" key="4">
    <source>
        <dbReference type="ARBA" id="ARBA00023125"/>
    </source>
</evidence>
<dbReference type="GO" id="GO:0005634">
    <property type="term" value="C:nucleus"/>
    <property type="evidence" value="ECO:0007669"/>
    <property type="project" value="UniProtKB-SubCell"/>
</dbReference>
<dbReference type="OrthoDB" id="2143914at2759"/>
<accession>A0A5N6QZ91</accession>